<comment type="caution">
    <text evidence="2">The sequence shown here is derived from an EMBL/GenBank/DDBJ whole genome shotgun (WGS) entry which is preliminary data.</text>
</comment>
<dbReference type="RefSeq" id="WP_169352265.1">
    <property type="nucleotide sequence ID" value="NZ_JABBJJ010000543.1"/>
</dbReference>
<feature type="compositionally biased region" description="Low complexity" evidence="1">
    <location>
        <begin position="15"/>
        <end position="27"/>
    </location>
</feature>
<evidence type="ECO:0000313" key="3">
    <source>
        <dbReference type="Proteomes" id="UP000518300"/>
    </source>
</evidence>
<organism evidence="2 3">
    <name type="scientific">Pyxidicoccus fallax</name>
    <dbReference type="NCBI Taxonomy" id="394095"/>
    <lineage>
        <taxon>Bacteria</taxon>
        <taxon>Pseudomonadati</taxon>
        <taxon>Myxococcota</taxon>
        <taxon>Myxococcia</taxon>
        <taxon>Myxococcales</taxon>
        <taxon>Cystobacterineae</taxon>
        <taxon>Myxococcaceae</taxon>
        <taxon>Pyxidicoccus</taxon>
    </lineage>
</organism>
<feature type="region of interest" description="Disordered" evidence="1">
    <location>
        <begin position="1"/>
        <end position="27"/>
    </location>
</feature>
<dbReference type="EMBL" id="JABBJJ010000543">
    <property type="protein sequence ID" value="NMO23157.1"/>
    <property type="molecule type" value="Genomic_DNA"/>
</dbReference>
<gene>
    <name evidence="2" type="ORF">HG543_51100</name>
</gene>
<accession>A0A848LYH0</accession>
<evidence type="ECO:0000256" key="1">
    <source>
        <dbReference type="SAM" id="MobiDB-lite"/>
    </source>
</evidence>
<feature type="compositionally biased region" description="Polar residues" evidence="1">
    <location>
        <begin position="1"/>
        <end position="14"/>
    </location>
</feature>
<sequence>MSTSPAENSCNVTNSITDSGRSSSPSSGWNGGVVILNVFSADSDSLLQWYATTLSKLLFAKSDPLAAGASDTLLLDTTKIGGGTNFKLMVTDPDTFFPVKLVNSEDLPLFGPQVYPAITVADADVSVLASAFKFYQLINARPDSSLAKEFATATQNMATNATAASTATAESNFFAGTSSFKNVTYDSYLAVSTYLRTFPFAWANFQKSYTYSVYVADDQGTRSVQLGSVTLTQSSAGASVTDASGAYTISYSGDPASMPLYFKNGQLVSDPTSDSPNITLSCNYTDKSVFTGDAKDYGTIVPVLNGTVNGQLALGIDVDQTWGDKILVGIQSFLNSYPVQLFESIANFLQCAEFAIGLFKKSKDKPMSAADVEKAIANALKQGGVPQPDELAKTQQELAQQVSTAKEVQKVELDGFNQLEALQDASNALHQESGGANNSNLENAENSLRQDGKNIQDTLENARAASSPADLDRANASLGVTKLDIAQNLAEVANVGDEATRTQLNEVQQELQQESQEARELTSEEAGGGGGG</sequence>
<evidence type="ECO:0000313" key="2">
    <source>
        <dbReference type="EMBL" id="NMO23157.1"/>
    </source>
</evidence>
<protein>
    <submittedName>
        <fullName evidence="2">Uncharacterized protein</fullName>
    </submittedName>
</protein>
<feature type="non-terminal residue" evidence="2">
    <location>
        <position position="532"/>
    </location>
</feature>
<keyword evidence="3" id="KW-1185">Reference proteome</keyword>
<dbReference type="AlphaFoldDB" id="A0A848LYH0"/>
<reference evidence="2 3" key="1">
    <citation type="submission" date="2020-04" db="EMBL/GenBank/DDBJ databases">
        <title>Draft genome of Pyxidicoccus fallax type strain.</title>
        <authorList>
            <person name="Whitworth D.E."/>
        </authorList>
    </citation>
    <scope>NUCLEOTIDE SEQUENCE [LARGE SCALE GENOMIC DNA]</scope>
    <source>
        <strain evidence="2 3">DSM 14698</strain>
    </source>
</reference>
<dbReference type="Proteomes" id="UP000518300">
    <property type="component" value="Unassembled WGS sequence"/>
</dbReference>
<proteinExistence type="predicted"/>
<feature type="region of interest" description="Disordered" evidence="1">
    <location>
        <begin position="507"/>
        <end position="532"/>
    </location>
</feature>
<name>A0A848LYH0_9BACT</name>